<evidence type="ECO:0000313" key="3">
    <source>
        <dbReference type="EMBL" id="GFS09604.1"/>
    </source>
</evidence>
<keyword evidence="4" id="KW-1185">Reference proteome</keyword>
<evidence type="ECO:0000256" key="1">
    <source>
        <dbReference type="SAM" id="Coils"/>
    </source>
</evidence>
<evidence type="ECO:0000256" key="2">
    <source>
        <dbReference type="SAM" id="MobiDB-lite"/>
    </source>
</evidence>
<proteinExistence type="predicted"/>
<feature type="region of interest" description="Disordered" evidence="2">
    <location>
        <begin position="1"/>
        <end position="25"/>
    </location>
</feature>
<dbReference type="AlphaFoldDB" id="A0AAV4IHK9"/>
<reference evidence="3 4" key="1">
    <citation type="journal article" date="2021" name="Elife">
        <title>Chloroplast acquisition without the gene transfer in kleptoplastic sea slugs, Plakobranchus ocellatus.</title>
        <authorList>
            <person name="Maeda T."/>
            <person name="Takahashi S."/>
            <person name="Yoshida T."/>
            <person name="Shimamura S."/>
            <person name="Takaki Y."/>
            <person name="Nagai Y."/>
            <person name="Toyoda A."/>
            <person name="Suzuki Y."/>
            <person name="Arimoto A."/>
            <person name="Ishii H."/>
            <person name="Satoh N."/>
            <person name="Nishiyama T."/>
            <person name="Hasebe M."/>
            <person name="Maruyama T."/>
            <person name="Minagawa J."/>
            <person name="Obokata J."/>
            <person name="Shigenobu S."/>
        </authorList>
    </citation>
    <scope>NUCLEOTIDE SEQUENCE [LARGE SCALE GENOMIC DNA]</scope>
</reference>
<organism evidence="3 4">
    <name type="scientific">Elysia marginata</name>
    <dbReference type="NCBI Taxonomy" id="1093978"/>
    <lineage>
        <taxon>Eukaryota</taxon>
        <taxon>Metazoa</taxon>
        <taxon>Spiralia</taxon>
        <taxon>Lophotrochozoa</taxon>
        <taxon>Mollusca</taxon>
        <taxon>Gastropoda</taxon>
        <taxon>Heterobranchia</taxon>
        <taxon>Euthyneura</taxon>
        <taxon>Panpulmonata</taxon>
        <taxon>Sacoglossa</taxon>
        <taxon>Placobranchoidea</taxon>
        <taxon>Plakobranchidae</taxon>
        <taxon>Elysia</taxon>
    </lineage>
</organism>
<sequence length="594" mass="65050">MGACYSKNGANASLSPQEKAPTIRKRLSWRSKKQRYCEDSLVAKEIESLVEVPPSPEKFVVLTASELSSVGIDPILAEKEGDEERESKTGISSPLQATVAPSDSGIESIGTVQEDGQDQQMSHLPSVETVGVKLRRKDHKTAAVGRAEESDSSSGDETSVYLSRQLQRLSRGSCHKCGNFKLDDSALTALLADSYCICGPRRAGRPSINPQCQTHGLRHQRSTTVQVDTMEKGVVYSSTEDQPSTDKIPKLSLCSNFTEMNKKSIENLPRKSSLKKGLSSELLGEGRSLRVSIKSEDDSAVVSALAHKNSFDDVFEDESGGDGESNQAFWANSGSIDKNLDGFSLLAQHRKSLLSEILDITDSICHCDFYSNEIYCSPQDQQDLNEDISKSVQCVTSASIAQHQFSDETISKSTPVLYPQFIKKCHSSSKNVSFARENVSRSFATPEASRPEPSLSKSSQQNGKLERLSLLESNEGLVVSGSSSEEDMANIAELLNDGNVDVAMASSTRRSFSYSSVQQLVESSRELTGPMSSARRMLIDGCDSVVIPTEVYLQLEADLSTMKEQLQFLTSLMLEEQDEDTTLYETDEHEESFA</sequence>
<protein>
    <submittedName>
        <fullName evidence="3">Uncharacterized protein</fullName>
    </submittedName>
</protein>
<feature type="compositionally biased region" description="Polar residues" evidence="2">
    <location>
        <begin position="89"/>
        <end position="101"/>
    </location>
</feature>
<accession>A0AAV4IHK9</accession>
<feature type="region of interest" description="Disordered" evidence="2">
    <location>
        <begin position="442"/>
        <end position="463"/>
    </location>
</feature>
<name>A0AAV4IHK9_9GAST</name>
<keyword evidence="1" id="KW-0175">Coiled coil</keyword>
<comment type="caution">
    <text evidence="3">The sequence shown here is derived from an EMBL/GenBank/DDBJ whole genome shotgun (WGS) entry which is preliminary data.</text>
</comment>
<evidence type="ECO:0000313" key="4">
    <source>
        <dbReference type="Proteomes" id="UP000762676"/>
    </source>
</evidence>
<dbReference type="EMBL" id="BMAT01013295">
    <property type="protein sequence ID" value="GFS09604.1"/>
    <property type="molecule type" value="Genomic_DNA"/>
</dbReference>
<feature type="coiled-coil region" evidence="1">
    <location>
        <begin position="552"/>
        <end position="579"/>
    </location>
</feature>
<dbReference type="Proteomes" id="UP000762676">
    <property type="component" value="Unassembled WGS sequence"/>
</dbReference>
<feature type="region of interest" description="Disordered" evidence="2">
    <location>
        <begin position="74"/>
        <end position="159"/>
    </location>
</feature>
<gene>
    <name evidence="3" type="ORF">ElyMa_006626300</name>
</gene>